<evidence type="ECO:0000313" key="11">
    <source>
        <dbReference type="Proteomes" id="UP000248790"/>
    </source>
</evidence>
<organism evidence="10 11">
    <name type="scientific">Larkinella arboricola</name>
    <dbReference type="NCBI Taxonomy" id="643671"/>
    <lineage>
        <taxon>Bacteria</taxon>
        <taxon>Pseudomonadati</taxon>
        <taxon>Bacteroidota</taxon>
        <taxon>Cytophagia</taxon>
        <taxon>Cytophagales</taxon>
        <taxon>Spirosomataceae</taxon>
        <taxon>Larkinella</taxon>
    </lineage>
</organism>
<protein>
    <submittedName>
        <fullName evidence="10">DNA invertase Pin-like site-specific DNA recombinase</fullName>
    </submittedName>
</protein>
<dbReference type="InterPro" id="IPR006120">
    <property type="entry name" value="Resolvase_HTH_dom"/>
</dbReference>
<evidence type="ECO:0000256" key="4">
    <source>
        <dbReference type="ARBA" id="ARBA00023125"/>
    </source>
</evidence>
<evidence type="ECO:0000313" key="10">
    <source>
        <dbReference type="EMBL" id="RAJ89176.1"/>
    </source>
</evidence>
<keyword evidence="8" id="KW-0175">Coiled coil</keyword>
<keyword evidence="5" id="KW-0233">DNA recombination</keyword>
<dbReference type="CDD" id="cd03768">
    <property type="entry name" value="SR_ResInv"/>
    <property type="match status" value="1"/>
</dbReference>
<dbReference type="Gene3D" id="3.40.50.1390">
    <property type="entry name" value="Resolvase, N-terminal catalytic domain"/>
    <property type="match status" value="1"/>
</dbReference>
<evidence type="ECO:0000256" key="7">
    <source>
        <dbReference type="PROSITE-ProRule" id="PRU10137"/>
    </source>
</evidence>
<dbReference type="Proteomes" id="UP000248790">
    <property type="component" value="Unassembled WGS sequence"/>
</dbReference>
<dbReference type="GO" id="GO:0000150">
    <property type="term" value="F:DNA strand exchange activity"/>
    <property type="evidence" value="ECO:0007669"/>
    <property type="project" value="UniProtKB-KW"/>
</dbReference>
<keyword evidence="2" id="KW-0229">DNA integration</keyword>
<dbReference type="InterPro" id="IPR006118">
    <property type="entry name" value="Recombinase_CS"/>
</dbReference>
<dbReference type="FunFam" id="3.40.50.1390:FF:000001">
    <property type="entry name" value="DNA recombinase"/>
    <property type="match status" value="1"/>
</dbReference>
<dbReference type="Gene3D" id="1.10.10.60">
    <property type="entry name" value="Homeodomain-like"/>
    <property type="match status" value="1"/>
</dbReference>
<dbReference type="OrthoDB" id="9797501at2"/>
<dbReference type="PROSITE" id="PS00397">
    <property type="entry name" value="RECOMBINASES_1"/>
    <property type="match status" value="1"/>
</dbReference>
<keyword evidence="4" id="KW-0238">DNA-binding</keyword>
<proteinExistence type="inferred from homology"/>
<sequence length="198" mass="22499">MKIGYARVSTQDQNLELQIDALEKAGCERIYKEKVSGAKRDRQQLEKMLSELRKGDEVYIFKLDRLGRSMKDLLELVNQLQQNGVDLISLQDQINTTTAQGRLTFNIFASLAEFERDLIIERTTAGLKSARARGRVGGRPRGLSDEAQRTAMIAATLYNEQQLGVNELAKRLKISKATLYKYLRHRGVEINSSQKPKQ</sequence>
<gene>
    <name evidence="10" type="ORF">LX87_05707</name>
</gene>
<feature type="active site" description="O-(5'-phospho-DNA)-serine intermediate" evidence="6 7">
    <location>
        <position position="9"/>
    </location>
</feature>
<dbReference type="PANTHER" id="PTHR30461:SF2">
    <property type="entry name" value="SERINE RECOMBINASE PINE-RELATED"/>
    <property type="match status" value="1"/>
</dbReference>
<comment type="similarity">
    <text evidence="1">Belongs to the site-specific recombinase resolvase family.</text>
</comment>
<evidence type="ECO:0000256" key="1">
    <source>
        <dbReference type="ARBA" id="ARBA00009913"/>
    </source>
</evidence>
<feature type="domain" description="Resolvase/invertase-type recombinase catalytic" evidence="9">
    <location>
        <begin position="1"/>
        <end position="134"/>
    </location>
</feature>
<dbReference type="GO" id="GO:0003677">
    <property type="term" value="F:DNA binding"/>
    <property type="evidence" value="ECO:0007669"/>
    <property type="project" value="UniProtKB-KW"/>
</dbReference>
<dbReference type="GO" id="GO:0015074">
    <property type="term" value="P:DNA integration"/>
    <property type="evidence" value="ECO:0007669"/>
    <property type="project" value="UniProtKB-KW"/>
</dbReference>
<dbReference type="PANTHER" id="PTHR30461">
    <property type="entry name" value="DNA-INVERTASE FROM LAMBDOID PROPHAGE"/>
    <property type="match status" value="1"/>
</dbReference>
<dbReference type="RefSeq" id="WP_111631676.1">
    <property type="nucleotide sequence ID" value="NZ_QLMC01000028.1"/>
</dbReference>
<comment type="caution">
    <text evidence="10">The sequence shown here is derived from an EMBL/GenBank/DDBJ whole genome shotgun (WGS) entry which is preliminary data.</text>
</comment>
<dbReference type="InterPro" id="IPR006119">
    <property type="entry name" value="Resolv_N"/>
</dbReference>
<dbReference type="InterPro" id="IPR036162">
    <property type="entry name" value="Resolvase-like_N_sf"/>
</dbReference>
<evidence type="ECO:0000256" key="3">
    <source>
        <dbReference type="ARBA" id="ARBA00023100"/>
    </source>
</evidence>
<feature type="coiled-coil region" evidence="8">
    <location>
        <begin position="5"/>
        <end position="83"/>
    </location>
</feature>
<name>A0A327WEA8_LARAB</name>
<dbReference type="Pfam" id="PF02796">
    <property type="entry name" value="HTH_7"/>
    <property type="match status" value="1"/>
</dbReference>
<dbReference type="InterPro" id="IPR050639">
    <property type="entry name" value="SSR_resolvase"/>
</dbReference>
<dbReference type="SUPFAM" id="SSF53041">
    <property type="entry name" value="Resolvase-like"/>
    <property type="match status" value="1"/>
</dbReference>
<evidence type="ECO:0000256" key="2">
    <source>
        <dbReference type="ARBA" id="ARBA00022908"/>
    </source>
</evidence>
<evidence type="ECO:0000256" key="8">
    <source>
        <dbReference type="SAM" id="Coils"/>
    </source>
</evidence>
<dbReference type="PROSITE" id="PS51736">
    <property type="entry name" value="RECOMBINASES_3"/>
    <property type="match status" value="1"/>
</dbReference>
<dbReference type="SMART" id="SM00857">
    <property type="entry name" value="Resolvase"/>
    <property type="match status" value="1"/>
</dbReference>
<keyword evidence="3" id="KW-0230">DNA invertase</keyword>
<dbReference type="Pfam" id="PF00239">
    <property type="entry name" value="Resolvase"/>
    <property type="match status" value="1"/>
</dbReference>
<evidence type="ECO:0000259" key="9">
    <source>
        <dbReference type="PROSITE" id="PS51736"/>
    </source>
</evidence>
<keyword evidence="11" id="KW-1185">Reference proteome</keyword>
<evidence type="ECO:0000256" key="5">
    <source>
        <dbReference type="ARBA" id="ARBA00023172"/>
    </source>
</evidence>
<accession>A0A327WEA8</accession>
<dbReference type="AlphaFoldDB" id="A0A327WEA8"/>
<evidence type="ECO:0000256" key="6">
    <source>
        <dbReference type="PIRSR" id="PIRSR606118-50"/>
    </source>
</evidence>
<dbReference type="EMBL" id="QLMC01000028">
    <property type="protein sequence ID" value="RAJ89176.1"/>
    <property type="molecule type" value="Genomic_DNA"/>
</dbReference>
<reference evidence="10 11" key="1">
    <citation type="submission" date="2018-06" db="EMBL/GenBank/DDBJ databases">
        <title>Genomic Encyclopedia of Archaeal and Bacterial Type Strains, Phase II (KMG-II): from individual species to whole genera.</title>
        <authorList>
            <person name="Goeker M."/>
        </authorList>
    </citation>
    <scope>NUCLEOTIDE SEQUENCE [LARGE SCALE GENOMIC DNA]</scope>
    <source>
        <strain evidence="10 11">DSM 21851</strain>
    </source>
</reference>